<accession>A0AA88D2U3</accession>
<evidence type="ECO:0000313" key="2">
    <source>
        <dbReference type="EMBL" id="GMN25299.1"/>
    </source>
</evidence>
<comment type="caution">
    <text evidence="2">The sequence shown here is derived from an EMBL/GenBank/DDBJ whole genome shotgun (WGS) entry which is preliminary data.</text>
</comment>
<protein>
    <submittedName>
        <fullName evidence="2">Uncharacterized protein</fullName>
    </submittedName>
</protein>
<feature type="compositionally biased region" description="Basic residues" evidence="1">
    <location>
        <begin position="54"/>
        <end position="64"/>
    </location>
</feature>
<feature type="compositionally biased region" description="Gly residues" evidence="1">
    <location>
        <begin position="65"/>
        <end position="82"/>
    </location>
</feature>
<reference evidence="2" key="1">
    <citation type="submission" date="2023-07" db="EMBL/GenBank/DDBJ databases">
        <title>draft genome sequence of fig (Ficus carica).</title>
        <authorList>
            <person name="Takahashi T."/>
            <person name="Nishimura K."/>
        </authorList>
    </citation>
    <scope>NUCLEOTIDE SEQUENCE</scope>
</reference>
<evidence type="ECO:0000313" key="3">
    <source>
        <dbReference type="Proteomes" id="UP001187192"/>
    </source>
</evidence>
<gene>
    <name evidence="2" type="ORF">TIFTF001_000890</name>
</gene>
<keyword evidence="3" id="KW-1185">Reference proteome</keyword>
<name>A0AA88D2U3_FICCA</name>
<evidence type="ECO:0000256" key="1">
    <source>
        <dbReference type="SAM" id="MobiDB-lite"/>
    </source>
</evidence>
<dbReference type="Proteomes" id="UP001187192">
    <property type="component" value="Unassembled WGS sequence"/>
</dbReference>
<feature type="compositionally biased region" description="Low complexity" evidence="1">
    <location>
        <begin position="38"/>
        <end position="50"/>
    </location>
</feature>
<proteinExistence type="predicted"/>
<dbReference type="EMBL" id="BTGU01000001">
    <property type="protein sequence ID" value="GMN25299.1"/>
    <property type="molecule type" value="Genomic_DNA"/>
</dbReference>
<dbReference type="AlphaFoldDB" id="A0AA88D2U3"/>
<sequence>MKGLLVGELFTGDSTSAGRELVVVRGVAGSVVSSRWRSSSSWVGGPSPGVMSLRRGRPRHRRRGGLGYGVAGSGWQGGGRLH</sequence>
<organism evidence="2 3">
    <name type="scientific">Ficus carica</name>
    <name type="common">Common fig</name>
    <dbReference type="NCBI Taxonomy" id="3494"/>
    <lineage>
        <taxon>Eukaryota</taxon>
        <taxon>Viridiplantae</taxon>
        <taxon>Streptophyta</taxon>
        <taxon>Embryophyta</taxon>
        <taxon>Tracheophyta</taxon>
        <taxon>Spermatophyta</taxon>
        <taxon>Magnoliopsida</taxon>
        <taxon>eudicotyledons</taxon>
        <taxon>Gunneridae</taxon>
        <taxon>Pentapetalae</taxon>
        <taxon>rosids</taxon>
        <taxon>fabids</taxon>
        <taxon>Rosales</taxon>
        <taxon>Moraceae</taxon>
        <taxon>Ficeae</taxon>
        <taxon>Ficus</taxon>
    </lineage>
</organism>
<feature type="region of interest" description="Disordered" evidence="1">
    <location>
        <begin position="38"/>
        <end position="82"/>
    </location>
</feature>